<dbReference type="AlphaFoldDB" id="A0A839QXV1"/>
<proteinExistence type="inferred from homology"/>
<gene>
    <name evidence="10" type="ORF">FHX50_001039</name>
</gene>
<feature type="transmembrane region" description="Helical" evidence="7">
    <location>
        <begin position="128"/>
        <end position="151"/>
    </location>
</feature>
<feature type="compositionally biased region" description="Polar residues" evidence="8">
    <location>
        <begin position="1"/>
        <end position="11"/>
    </location>
</feature>
<evidence type="ECO:0000256" key="6">
    <source>
        <dbReference type="ARBA" id="ARBA00023136"/>
    </source>
</evidence>
<dbReference type="InterPro" id="IPR000515">
    <property type="entry name" value="MetI-like"/>
</dbReference>
<comment type="caution">
    <text evidence="10">The sequence shown here is derived from an EMBL/GenBank/DDBJ whole genome shotgun (WGS) entry which is preliminary data.</text>
</comment>
<dbReference type="Pfam" id="PF00528">
    <property type="entry name" value="BPD_transp_1"/>
    <property type="match status" value="1"/>
</dbReference>
<dbReference type="SUPFAM" id="SSF161098">
    <property type="entry name" value="MetI-like"/>
    <property type="match status" value="1"/>
</dbReference>
<dbReference type="InterPro" id="IPR035906">
    <property type="entry name" value="MetI-like_sf"/>
</dbReference>
<keyword evidence="6 7" id="KW-0472">Membrane</keyword>
<keyword evidence="3" id="KW-1003">Cell membrane</keyword>
<dbReference type="Proteomes" id="UP000568050">
    <property type="component" value="Unassembled WGS sequence"/>
</dbReference>
<comment type="subcellular location">
    <subcellularLocation>
        <location evidence="1 7">Cell membrane</location>
        <topology evidence="1 7">Multi-pass membrane protein</topology>
    </subcellularLocation>
</comment>
<feature type="transmembrane region" description="Helical" evidence="7">
    <location>
        <begin position="297"/>
        <end position="318"/>
    </location>
</feature>
<dbReference type="Pfam" id="PF12911">
    <property type="entry name" value="OppC_N"/>
    <property type="match status" value="1"/>
</dbReference>
<keyword evidence="5 7" id="KW-1133">Transmembrane helix</keyword>
<evidence type="ECO:0000256" key="7">
    <source>
        <dbReference type="RuleBase" id="RU363032"/>
    </source>
</evidence>
<dbReference type="GO" id="GO:0055085">
    <property type="term" value="P:transmembrane transport"/>
    <property type="evidence" value="ECO:0007669"/>
    <property type="project" value="InterPro"/>
</dbReference>
<accession>A0A839QXV1</accession>
<dbReference type="PANTHER" id="PTHR43386">
    <property type="entry name" value="OLIGOPEPTIDE TRANSPORT SYSTEM PERMEASE PROTEIN APPC"/>
    <property type="match status" value="1"/>
</dbReference>
<feature type="domain" description="ABC transmembrane type-1" evidence="9">
    <location>
        <begin position="124"/>
        <end position="315"/>
    </location>
</feature>
<evidence type="ECO:0000256" key="1">
    <source>
        <dbReference type="ARBA" id="ARBA00004651"/>
    </source>
</evidence>
<evidence type="ECO:0000256" key="4">
    <source>
        <dbReference type="ARBA" id="ARBA00022692"/>
    </source>
</evidence>
<evidence type="ECO:0000256" key="8">
    <source>
        <dbReference type="SAM" id="MobiDB-lite"/>
    </source>
</evidence>
<organism evidence="10 11">
    <name type="scientific">Helcobacillus massiliensis</name>
    <dbReference type="NCBI Taxonomy" id="521392"/>
    <lineage>
        <taxon>Bacteria</taxon>
        <taxon>Bacillati</taxon>
        <taxon>Actinomycetota</taxon>
        <taxon>Actinomycetes</taxon>
        <taxon>Micrococcales</taxon>
        <taxon>Dermabacteraceae</taxon>
        <taxon>Helcobacillus</taxon>
    </lineage>
</organism>
<protein>
    <submittedName>
        <fullName evidence="10">Oligopeptide transport system permease protein</fullName>
    </submittedName>
</protein>
<evidence type="ECO:0000313" key="11">
    <source>
        <dbReference type="Proteomes" id="UP000568050"/>
    </source>
</evidence>
<dbReference type="PANTHER" id="PTHR43386:SF6">
    <property type="entry name" value="ABC TRANSPORTER PERMEASE PROTEIN"/>
    <property type="match status" value="1"/>
</dbReference>
<dbReference type="PROSITE" id="PS50928">
    <property type="entry name" value="ABC_TM1"/>
    <property type="match status" value="1"/>
</dbReference>
<feature type="transmembrane region" description="Helical" evidence="7">
    <location>
        <begin position="189"/>
        <end position="208"/>
    </location>
</feature>
<dbReference type="CDD" id="cd06261">
    <property type="entry name" value="TM_PBP2"/>
    <property type="match status" value="1"/>
</dbReference>
<evidence type="ECO:0000256" key="2">
    <source>
        <dbReference type="ARBA" id="ARBA00022448"/>
    </source>
</evidence>
<keyword evidence="4 7" id="KW-0812">Transmembrane</keyword>
<evidence type="ECO:0000259" key="9">
    <source>
        <dbReference type="PROSITE" id="PS50928"/>
    </source>
</evidence>
<name>A0A839QXV1_9MICO</name>
<evidence type="ECO:0000313" key="10">
    <source>
        <dbReference type="EMBL" id="MBB3022791.1"/>
    </source>
</evidence>
<dbReference type="GO" id="GO:0005886">
    <property type="term" value="C:plasma membrane"/>
    <property type="evidence" value="ECO:0007669"/>
    <property type="project" value="UniProtKB-SubCell"/>
</dbReference>
<feature type="region of interest" description="Disordered" evidence="8">
    <location>
        <begin position="1"/>
        <end position="41"/>
    </location>
</feature>
<dbReference type="RefSeq" id="WP_183375099.1">
    <property type="nucleotide sequence ID" value="NZ_CBCSFZ010000022.1"/>
</dbReference>
<reference evidence="10 11" key="1">
    <citation type="submission" date="2020-08" db="EMBL/GenBank/DDBJ databases">
        <title>Sequencing the genomes of 1000 actinobacteria strains.</title>
        <authorList>
            <person name="Klenk H.-P."/>
        </authorList>
    </citation>
    <scope>NUCLEOTIDE SEQUENCE [LARGE SCALE GENOMIC DNA]</scope>
    <source>
        <strain evidence="10 11">DSM 23040</strain>
    </source>
</reference>
<dbReference type="EMBL" id="JACHWP010000001">
    <property type="protein sequence ID" value="MBB3022791.1"/>
    <property type="molecule type" value="Genomic_DNA"/>
</dbReference>
<feature type="transmembrane region" description="Helical" evidence="7">
    <location>
        <begin position="62"/>
        <end position="84"/>
    </location>
</feature>
<evidence type="ECO:0000256" key="3">
    <source>
        <dbReference type="ARBA" id="ARBA00022475"/>
    </source>
</evidence>
<feature type="transmembrane region" description="Helical" evidence="7">
    <location>
        <begin position="163"/>
        <end position="183"/>
    </location>
</feature>
<feature type="transmembrane region" description="Helical" evidence="7">
    <location>
        <begin position="239"/>
        <end position="261"/>
    </location>
</feature>
<keyword evidence="2 7" id="KW-0813">Transport</keyword>
<dbReference type="InterPro" id="IPR050366">
    <property type="entry name" value="BP-dependent_transpt_permease"/>
</dbReference>
<comment type="similarity">
    <text evidence="7">Belongs to the binding-protein-dependent transport system permease family.</text>
</comment>
<dbReference type="InterPro" id="IPR025966">
    <property type="entry name" value="OppC_N"/>
</dbReference>
<keyword evidence="11" id="KW-1185">Reference proteome</keyword>
<evidence type="ECO:0000256" key="5">
    <source>
        <dbReference type="ARBA" id="ARBA00022989"/>
    </source>
</evidence>
<sequence length="329" mass="35062">MPRSDQSQSMSPERRTAAPHPGQEHYTAPLSETPLKDVDAFDDTSTPRSMWRQAAHSLLRDPVFIVSAILIAFILFVVAFPGVFTSQDPTAGSLANANQDPSGEHPFGTSRQGYDIFSRVIHGTRTSVIVGFFTMIGSTLIGAAIGALAGYVGGWVDEIVSRVVDVFFAIPLILGAIVIGARFQGIDSIWVVILVLSVFGWTNIARITRGAVIGVKSQEFVMASTALGAGRFSNLMRHVLPNALAPIIVTATVNLGVFIVAEATLSFLGVGLPPTVVSWGGDISTARTSLTTHPMQLMYPSIGLAVTVLSFIMLGDAVRDALDPKAKKR</sequence>
<dbReference type="Gene3D" id="1.10.3720.10">
    <property type="entry name" value="MetI-like"/>
    <property type="match status" value="1"/>
</dbReference>